<dbReference type="Proteomes" id="UP000297703">
    <property type="component" value="Unassembled WGS sequence"/>
</dbReference>
<feature type="region of interest" description="Disordered" evidence="5">
    <location>
        <begin position="463"/>
        <end position="492"/>
    </location>
</feature>
<accession>A0A4D9DX25</accession>
<keyword evidence="3" id="KW-0862">Zinc</keyword>
<evidence type="ECO:0000256" key="5">
    <source>
        <dbReference type="SAM" id="MobiDB-lite"/>
    </source>
</evidence>
<dbReference type="Pfam" id="PF10382">
    <property type="entry name" value="ZGRF1-like_N"/>
    <property type="match status" value="1"/>
</dbReference>
<reference evidence="7 8" key="1">
    <citation type="submission" date="2019-04" db="EMBL/GenBank/DDBJ databases">
        <title>Draft genome of the big-headed turtle Platysternon megacephalum.</title>
        <authorList>
            <person name="Gong S."/>
        </authorList>
    </citation>
    <scope>NUCLEOTIDE SEQUENCE [LARGE SCALE GENOMIC DNA]</scope>
    <source>
        <strain evidence="7">DO16091913</strain>
        <tissue evidence="7">Muscle</tissue>
    </source>
</reference>
<dbReference type="InterPro" id="IPR010666">
    <property type="entry name" value="Znf_GRF"/>
</dbReference>
<protein>
    <submittedName>
        <fullName evidence="7">Protein ZGRF1</fullName>
    </submittedName>
</protein>
<name>A0A4D9DX25_9SAUR</name>
<evidence type="ECO:0000256" key="2">
    <source>
        <dbReference type="ARBA" id="ARBA00022771"/>
    </source>
</evidence>
<evidence type="ECO:0000313" key="7">
    <source>
        <dbReference type="EMBL" id="TFK01235.1"/>
    </source>
</evidence>
<evidence type="ECO:0000256" key="1">
    <source>
        <dbReference type="ARBA" id="ARBA00022723"/>
    </source>
</evidence>
<organism evidence="7 8">
    <name type="scientific">Platysternon megacephalum</name>
    <name type="common">big-headed turtle</name>
    <dbReference type="NCBI Taxonomy" id="55544"/>
    <lineage>
        <taxon>Eukaryota</taxon>
        <taxon>Metazoa</taxon>
        <taxon>Chordata</taxon>
        <taxon>Craniata</taxon>
        <taxon>Vertebrata</taxon>
        <taxon>Euteleostomi</taxon>
        <taxon>Archelosauria</taxon>
        <taxon>Testudinata</taxon>
        <taxon>Testudines</taxon>
        <taxon>Cryptodira</taxon>
        <taxon>Durocryptodira</taxon>
        <taxon>Testudinoidea</taxon>
        <taxon>Platysternidae</taxon>
        <taxon>Platysternon</taxon>
    </lineage>
</organism>
<dbReference type="Pfam" id="PF06839">
    <property type="entry name" value="Zn_ribbon_GRF"/>
    <property type="match status" value="1"/>
</dbReference>
<dbReference type="OrthoDB" id="6513042at2759"/>
<evidence type="ECO:0000313" key="8">
    <source>
        <dbReference type="Proteomes" id="UP000297703"/>
    </source>
</evidence>
<feature type="region of interest" description="Disordered" evidence="5">
    <location>
        <begin position="168"/>
        <end position="187"/>
    </location>
</feature>
<dbReference type="STRING" id="55544.A0A4D9DX25"/>
<comment type="caution">
    <text evidence="7">The sequence shown here is derived from an EMBL/GenBank/DDBJ whole genome shotgun (WGS) entry which is preliminary data.</text>
</comment>
<gene>
    <name evidence="7" type="ORF">DR999_PMT16571</name>
</gene>
<keyword evidence="2 4" id="KW-0863">Zinc-finger</keyword>
<dbReference type="GO" id="GO:0005634">
    <property type="term" value="C:nucleus"/>
    <property type="evidence" value="ECO:0007669"/>
    <property type="project" value="TreeGrafter"/>
</dbReference>
<dbReference type="PROSITE" id="PS51999">
    <property type="entry name" value="ZF_GRF"/>
    <property type="match status" value="1"/>
</dbReference>
<dbReference type="GO" id="GO:0008270">
    <property type="term" value="F:zinc ion binding"/>
    <property type="evidence" value="ECO:0007669"/>
    <property type="project" value="UniProtKB-KW"/>
</dbReference>
<dbReference type="InterPro" id="IPR018838">
    <property type="entry name" value="ZGRF1-like_N"/>
</dbReference>
<proteinExistence type="predicted"/>
<dbReference type="GO" id="GO:0035861">
    <property type="term" value="C:site of double-strand break"/>
    <property type="evidence" value="ECO:0007669"/>
    <property type="project" value="TreeGrafter"/>
</dbReference>
<dbReference type="PANTHER" id="PTHR28535:SF1">
    <property type="entry name" value="PROTEIN ZGRF1"/>
    <property type="match status" value="1"/>
</dbReference>
<feature type="compositionally biased region" description="Polar residues" evidence="5">
    <location>
        <begin position="475"/>
        <end position="492"/>
    </location>
</feature>
<feature type="compositionally biased region" description="Polar residues" evidence="5">
    <location>
        <begin position="170"/>
        <end position="187"/>
    </location>
</feature>
<sequence length="1832" mass="204408">MACQEFTVLYTHQKTKKSKIWQDGVLKTSIGGNKATLFDDRGQCLESVFVKSQVKPGDDLESDRYLITIEAAKVTENCRSELPKKTEAPILNRNSLKPTGLSLPHVPVGLKRKHTGFQGPRQVEKKMVPMEDDTAIISPSSKWSQSSFPSQLHITSPLFSTTCKKDAETNLPSHSNNDACTSSDTDGMSVSSLVTTSYIGIPKEVIHNRNHSISISGQMESNCQTINGVAVSQNIRSKAQIIALLKSKPTQLCKEQKPSEITECFSGCQPSESTGILFKRKSETLSGHMDNCDRESTKNIQHQYTTEKTITNNRWDVYMLPNSAELSCDEEVTERRHDKTSNLGLDLQDPYNPKASQFVTAFVQPVEKELNYSRMKLTDHERQYNWDCKTVSQASASSSSDWATQLSTINERFGKDQPNTCVLSELNINKESNIQFVPSSEDVYFRSTNGSITFETNLPKSNQHAVTESLKDSEVSSAQSQSEPLPRINSGSVVNESRISGDVTWAGLGAINEELTVCGDVTDQAEQFMEINFNLLDAFDFSDTEDQVCESNMFSQGSACLTKGAMAQNGERRVHRNCEVMLHSNEERVVKYSTMLGERDDNQIRESLPLKLCDETCEGFDKSVKDALTPSLIELGHSGAENIVEGMNESTLNIETTGSKKGLDFSPVCTVGDLIVNKKCSNDFVHSGVSNYECDTRNNKFEKTEIISYIPAPLQTSVMDKNPEKDVLHLGGTNSQDSSLENYLGASGDDIKPISPLQSLSLKACNSDDPCQYITGKYCTAFDTLDKEHTQVSRTATYPLTKGHSTSKEAGIGETEFENGSSIMPSIHEAREGERMGTDCLKHLAQIDNSSGLPELANGITLLRFLTEHKTALESLQMMEDNNGLLYQRETTKEKSEPAEELEARQQLAEVSYSEDMQTSYLYFDSPEVVQSSMNNEVEKSVAALLAVVPGQGTFDHQSKPVEFQGHQVQGSAASELVMRPPYLQLGWNQYPDTVEHESLTTDNYLLSPQLSSSSVVTGLIQSPGSRSLTEDDLNFITEDNFQKKCDFIEDPIPNASPAMLNFTTSSHSDFNLGLTQWTSWEPNKVFSSLQQVPSLNSDSMSPTPRSEENRIDIQEQKSLTSRCLPSDKDNSAYFFRTEESSCSGNGNLSRLPSTLRTRTPLVTVPATEEIPDSEVYYSGVIDCEEVQQSFGSPTVNFYDKSGEFPVCAFGPEDRKYETSVPVECLEERQGEFIQPVFSNATSQNRQSKWLKYQNTAQCDLITQNRGDVKVTDYFCAENVFGMPHADTRESQSDAMNKSLPDSVHLQMIKGILGKHGRNFSSQDSVSEGKMLSLHLNQIPIAEEAQKVLSQLTHRGVIGGTQDISISELSFPSVDKVKCTNLPKRQTYIPTVFQSYVHYKQIFTAALTEQLNILLFELSQRLRKALSKVNTSFCKSMKDGQEESKENCVPLCNHKHPAKLVMVKKEGQNKGRLFYTCDAPKTDQCKFFKWIEEVNPGQLKSRHSLVLHDIKSIGAYLRCQKISIYEECQLLVRRAFDVQRKHCSKLKKLMIANAKFDGDSKSKLYLKLSRKEYSSVYSKDDLWVVSKTLFFESLDTFIACSAFFGPSSSNEVELLPLKGYYPSNWCSNMIVHALLVCNASTELTTLRNMLEYFNPATVPLMKYLLKMPFRAEHANRVNKRKFIPPALNTKSTMMCGLLSPEVTLGLARKMIQTFQLNTDQASALIQIAQMMASHENDVQMEKQQAFPITIIHGVFGAGKSYLLSVVVLFLVQLFESSEAAEGSRPTPWKLLIASSTNVAVDRVLLGLLDLGFEDFIRVGSVRKIAKPVLPYR</sequence>
<keyword evidence="8" id="KW-1185">Reference proteome</keyword>
<reference evidence="7 8" key="2">
    <citation type="submission" date="2019-04" db="EMBL/GenBank/DDBJ databases">
        <title>The genome sequence of big-headed turtle.</title>
        <authorList>
            <person name="Gong S."/>
        </authorList>
    </citation>
    <scope>NUCLEOTIDE SEQUENCE [LARGE SCALE GENOMIC DNA]</scope>
    <source>
        <strain evidence="7">DO16091913</strain>
        <tissue evidence="7">Muscle</tissue>
    </source>
</reference>
<dbReference type="SUPFAM" id="SSF52540">
    <property type="entry name" value="P-loop containing nucleoside triphosphate hydrolases"/>
    <property type="match status" value="1"/>
</dbReference>
<dbReference type="InterPro" id="IPR027417">
    <property type="entry name" value="P-loop_NTPase"/>
</dbReference>
<feature type="domain" description="GRF-type" evidence="6">
    <location>
        <begin position="1452"/>
        <end position="1494"/>
    </location>
</feature>
<evidence type="ECO:0000256" key="4">
    <source>
        <dbReference type="PROSITE-ProRule" id="PRU01343"/>
    </source>
</evidence>
<dbReference type="PANTHER" id="PTHR28535">
    <property type="entry name" value="ZINC FINGER GRF-TYPE CONTAINING 1"/>
    <property type="match status" value="1"/>
</dbReference>
<dbReference type="GO" id="GO:0006302">
    <property type="term" value="P:double-strand break repair"/>
    <property type="evidence" value="ECO:0007669"/>
    <property type="project" value="TreeGrafter"/>
</dbReference>
<dbReference type="EMBL" id="QXTE01000235">
    <property type="protein sequence ID" value="TFK01235.1"/>
    <property type="molecule type" value="Genomic_DNA"/>
</dbReference>
<keyword evidence="1" id="KW-0479">Metal-binding</keyword>
<evidence type="ECO:0000256" key="3">
    <source>
        <dbReference type="ARBA" id="ARBA00022833"/>
    </source>
</evidence>
<dbReference type="Gene3D" id="3.40.50.300">
    <property type="entry name" value="P-loop containing nucleotide triphosphate hydrolases"/>
    <property type="match status" value="1"/>
</dbReference>
<evidence type="ECO:0000259" key="6">
    <source>
        <dbReference type="PROSITE" id="PS51999"/>
    </source>
</evidence>
<dbReference type="InterPro" id="IPR052800">
    <property type="entry name" value="DNA_Repair_Helicase_ZGRF1"/>
</dbReference>